<dbReference type="InterPro" id="IPR055100">
    <property type="entry name" value="GNAT_LYC1-like"/>
</dbReference>
<reference evidence="2" key="1">
    <citation type="submission" date="2013-11" db="EMBL/GenBank/DDBJ databases">
        <title>Genome sequence of the fusiform rust pathogen reveals effectors for host alternation and coevolution with pine.</title>
        <authorList>
            <consortium name="DOE Joint Genome Institute"/>
            <person name="Smith K."/>
            <person name="Pendleton A."/>
            <person name="Kubisiak T."/>
            <person name="Anderson C."/>
            <person name="Salamov A."/>
            <person name="Aerts A."/>
            <person name="Riley R."/>
            <person name="Clum A."/>
            <person name="Lindquist E."/>
            <person name="Ence D."/>
            <person name="Campbell M."/>
            <person name="Kronenberg Z."/>
            <person name="Feau N."/>
            <person name="Dhillon B."/>
            <person name="Hamelin R."/>
            <person name="Burleigh J."/>
            <person name="Smith J."/>
            <person name="Yandell M."/>
            <person name="Nelson C."/>
            <person name="Grigoriev I."/>
            <person name="Davis J."/>
        </authorList>
    </citation>
    <scope>NUCLEOTIDE SEQUENCE</scope>
    <source>
        <strain evidence="2">G11</strain>
    </source>
</reference>
<dbReference type="Pfam" id="PF22998">
    <property type="entry name" value="GNAT_LYC1-like"/>
    <property type="match status" value="1"/>
</dbReference>
<dbReference type="PANTHER" id="PTHR34815:SF2">
    <property type="entry name" value="N-ACETYLTRANSFERASE DOMAIN-CONTAINING PROTEIN"/>
    <property type="match status" value="1"/>
</dbReference>
<dbReference type="EMBL" id="MU167210">
    <property type="protein sequence ID" value="KAG0151889.1"/>
    <property type="molecule type" value="Genomic_DNA"/>
</dbReference>
<evidence type="ECO:0000313" key="3">
    <source>
        <dbReference type="Proteomes" id="UP000886653"/>
    </source>
</evidence>
<evidence type="ECO:0000259" key="1">
    <source>
        <dbReference type="Pfam" id="PF22998"/>
    </source>
</evidence>
<dbReference type="InterPro" id="IPR053013">
    <property type="entry name" value="LAT"/>
</dbReference>
<gene>
    <name evidence="2" type="ORF">CROQUDRAFT_719522</name>
</gene>
<organism evidence="2 3">
    <name type="scientific">Cronartium quercuum f. sp. fusiforme G11</name>
    <dbReference type="NCBI Taxonomy" id="708437"/>
    <lineage>
        <taxon>Eukaryota</taxon>
        <taxon>Fungi</taxon>
        <taxon>Dikarya</taxon>
        <taxon>Basidiomycota</taxon>
        <taxon>Pucciniomycotina</taxon>
        <taxon>Pucciniomycetes</taxon>
        <taxon>Pucciniales</taxon>
        <taxon>Coleosporiaceae</taxon>
        <taxon>Cronartium</taxon>
    </lineage>
</organism>
<dbReference type="SUPFAM" id="SSF55729">
    <property type="entry name" value="Acyl-CoA N-acyltransferases (Nat)"/>
    <property type="match status" value="1"/>
</dbReference>
<sequence>MKHKLAGQTSAHQELILRQANPEQYLTSLSRHAPHWGSSLSTEQYFEREEILSSTRACRDGRFQCWVLVPSSSPDSLNFFCSCETIKREVICVIGPNPNHPTVYPAYSICSVFCPTQNRGQGYARQMMRLLHSELGYFQSSKSSLIPTSPSDTSTHPILSFLYSDVGPDFYAKAGPPGWYVKESMETVWVLNENLCRMASQFSESELEPIYTTDFTKVAEIDRNWLHEQLCKPSKGGQKVRFSVQPSGAELEWLVNRSKIHARFLKASKLPNLPVVEIWGYQMKESLSEFVTWYIDYPAQTFYLTRVKCQPNNQVFLKSVFKKIIKLAGQQNCHKIKCWNLDPILIAGLDLPSQTQQRTDSLSAVAWYGETVDDIEWINNEKLFWC</sequence>
<comment type="caution">
    <text evidence="2">The sequence shown here is derived from an EMBL/GenBank/DDBJ whole genome shotgun (WGS) entry which is preliminary data.</text>
</comment>
<proteinExistence type="predicted"/>
<feature type="domain" description="LYC1 C-terminal" evidence="1">
    <location>
        <begin position="202"/>
        <end position="386"/>
    </location>
</feature>
<evidence type="ECO:0000313" key="2">
    <source>
        <dbReference type="EMBL" id="KAG0151889.1"/>
    </source>
</evidence>
<dbReference type="PANTHER" id="PTHR34815">
    <property type="entry name" value="LYSINE ACETYLTRANSFERASE"/>
    <property type="match status" value="1"/>
</dbReference>
<name>A0A9P6NTX3_9BASI</name>
<dbReference type="InterPro" id="IPR016181">
    <property type="entry name" value="Acyl_CoA_acyltransferase"/>
</dbReference>
<dbReference type="AlphaFoldDB" id="A0A9P6NTX3"/>
<keyword evidence="3" id="KW-1185">Reference proteome</keyword>
<accession>A0A9P6NTX3</accession>
<dbReference type="Proteomes" id="UP000886653">
    <property type="component" value="Unassembled WGS sequence"/>
</dbReference>
<protein>
    <recommendedName>
        <fullName evidence="1">LYC1 C-terminal domain-containing protein</fullName>
    </recommendedName>
</protein>
<dbReference type="OrthoDB" id="2502003at2759"/>